<reference evidence="1 2" key="1">
    <citation type="submission" date="2011-06" db="EMBL/GenBank/DDBJ databases">
        <authorList>
            <person name="Muzny D."/>
            <person name="Qin X."/>
            <person name="Deng J."/>
            <person name="Jiang H."/>
            <person name="Liu Y."/>
            <person name="Qu J."/>
            <person name="Song X.-Z."/>
            <person name="Zhang L."/>
            <person name="Thornton R."/>
            <person name="Coyle M."/>
            <person name="Francisco L."/>
            <person name="Jackson L."/>
            <person name="Javaid M."/>
            <person name="Korchina V."/>
            <person name="Kovar C."/>
            <person name="Mata R."/>
            <person name="Mathew T."/>
            <person name="Ngo R."/>
            <person name="Nguyen L."/>
            <person name="Nguyen N."/>
            <person name="Okwuonu G."/>
            <person name="Ongeri F."/>
            <person name="Pham C."/>
            <person name="Simmons D."/>
            <person name="Wilczek-Boney K."/>
            <person name="Hale W."/>
            <person name="Jakkamsetti A."/>
            <person name="Pham P."/>
            <person name="Ruth R."/>
            <person name="San Lucas F."/>
            <person name="Warren J."/>
            <person name="Zhang J."/>
            <person name="Zhao Z."/>
            <person name="Zhou C."/>
            <person name="Zhu D."/>
            <person name="Lee S."/>
            <person name="Bess C."/>
            <person name="Blankenburg K."/>
            <person name="Forbes L."/>
            <person name="Fu Q."/>
            <person name="Gubbala S."/>
            <person name="Hirani K."/>
            <person name="Jayaseelan J.C."/>
            <person name="Lara F."/>
            <person name="Munidasa M."/>
            <person name="Palculict T."/>
            <person name="Patil S."/>
            <person name="Pu L.-L."/>
            <person name="Saada N."/>
            <person name="Tang L."/>
            <person name="Weissenberger G."/>
            <person name="Zhu Y."/>
            <person name="Hemphill L."/>
            <person name="Shang Y."/>
            <person name="Youmans B."/>
            <person name="Ayvaz T."/>
            <person name="Ross M."/>
            <person name="Santibanez J."/>
            <person name="Aqrawi P."/>
            <person name="Gross S."/>
            <person name="Joshi V."/>
            <person name="Fowler G."/>
            <person name="Nazareth L."/>
            <person name="Reid J."/>
            <person name="Worley K."/>
            <person name="Petrosino J."/>
            <person name="Highlander S."/>
            <person name="Gibbs R."/>
        </authorList>
    </citation>
    <scope>NUCLEOTIDE SEQUENCE [LARGE SCALE GENOMIC DNA]</scope>
    <source>
        <strain evidence="1 2">ATCC 25577</strain>
    </source>
</reference>
<proteinExistence type="predicted"/>
<accession>G4CYV4</accession>
<organism evidence="1 2">
    <name type="scientific">Cutibacterium avidum ATCC 25577</name>
    <dbReference type="NCBI Taxonomy" id="997355"/>
    <lineage>
        <taxon>Bacteria</taxon>
        <taxon>Bacillati</taxon>
        <taxon>Actinomycetota</taxon>
        <taxon>Actinomycetes</taxon>
        <taxon>Propionibacteriales</taxon>
        <taxon>Propionibacteriaceae</taxon>
        <taxon>Cutibacterium</taxon>
    </lineage>
</organism>
<keyword evidence="2" id="KW-1185">Reference proteome</keyword>
<dbReference type="HOGENOM" id="CLU_2586880_0_0_11"/>
<comment type="caution">
    <text evidence="1">The sequence shown here is derived from an EMBL/GenBank/DDBJ whole genome shotgun (WGS) entry which is preliminary data.</text>
</comment>
<protein>
    <submittedName>
        <fullName evidence="1">Uncharacterized protein</fullName>
    </submittedName>
</protein>
<dbReference type="EMBL" id="AGBA01000015">
    <property type="protein sequence ID" value="EGY76673.1"/>
    <property type="molecule type" value="Genomic_DNA"/>
</dbReference>
<dbReference type="AlphaFoldDB" id="G4CYV4"/>
<evidence type="ECO:0000313" key="2">
    <source>
        <dbReference type="Proteomes" id="UP000005332"/>
    </source>
</evidence>
<evidence type="ECO:0000313" key="1">
    <source>
        <dbReference type="EMBL" id="EGY76673.1"/>
    </source>
</evidence>
<gene>
    <name evidence="1" type="ORF">HMPREF9153_1626</name>
</gene>
<name>G4CYV4_9ACTN</name>
<sequence>MHLLSPLVLVAVALPARLRRAGDLLDRRAATLAIHPDGSGRRDGSDVWLTVGMYRTPNHSTGSLLPVYFAVAFPAAVLQG</sequence>
<dbReference type="Proteomes" id="UP000005332">
    <property type="component" value="Unassembled WGS sequence"/>
</dbReference>